<dbReference type="SUPFAM" id="SSF52540">
    <property type="entry name" value="P-loop containing nucleoside triphosphate hydrolases"/>
    <property type="match status" value="1"/>
</dbReference>
<dbReference type="GO" id="GO:0004849">
    <property type="term" value="F:uridine kinase activity"/>
    <property type="evidence" value="ECO:0007669"/>
    <property type="project" value="UniProtKB-EC"/>
</dbReference>
<dbReference type="InterPro" id="IPR000764">
    <property type="entry name" value="Uridine_kinase-like"/>
</dbReference>
<name>A0A016SSE6_9BILA</name>
<evidence type="ECO:0000256" key="7">
    <source>
        <dbReference type="ARBA" id="ARBA00047436"/>
    </source>
</evidence>
<dbReference type="OrthoDB" id="10257085at2759"/>
<dbReference type="GO" id="GO:0044206">
    <property type="term" value="P:UMP salvage"/>
    <property type="evidence" value="ECO:0007669"/>
    <property type="project" value="UniProtKB-UniPathway"/>
</dbReference>
<dbReference type="Gene3D" id="3.40.50.300">
    <property type="entry name" value="P-loop containing nucleotide triphosphate hydrolases"/>
    <property type="match status" value="1"/>
</dbReference>
<evidence type="ECO:0000256" key="5">
    <source>
        <dbReference type="ARBA" id="ARBA00022741"/>
    </source>
</evidence>
<evidence type="ECO:0000259" key="9">
    <source>
        <dbReference type="Pfam" id="PF00485"/>
    </source>
</evidence>
<sequence length="266" mass="30070">MGKLRLPCIIGVAGGPASGKSLVTEKIMERLETLNQGRNKQVCFRSAIDLDIFTLKESLVTTDPYGVITIPMESFYKELDAEQRAKAALGEYDFDHPSAFDFDKLTDTITQLEQGKSVTIPKYDFMTSTRKGTMQIEPADVIIVEGILIFYDVRLRNKFAMKLFVDADADIRLARRVRRDTVERKRPLSVVLAQYTKKVKPAFEEFCLPTKKWADVIIPRGGENDVAIDLLVQHIQDLLRTPRASPERTKAGDEIVDGKFKVYGLH</sequence>
<dbReference type="PANTHER" id="PTHR10285">
    <property type="entry name" value="URIDINE KINASE"/>
    <property type="match status" value="1"/>
</dbReference>
<evidence type="ECO:0000256" key="1">
    <source>
        <dbReference type="ARBA" id="ARBA00004690"/>
    </source>
</evidence>
<gene>
    <name evidence="10" type="primary">Acey_s0180.g787</name>
    <name evidence="10" type="ORF">Y032_0180g787</name>
</gene>
<evidence type="ECO:0000256" key="2">
    <source>
        <dbReference type="ARBA" id="ARBA00005408"/>
    </source>
</evidence>
<dbReference type="UniPathway" id="UPA00579">
    <property type="reaction ID" value="UER00640"/>
</dbReference>
<evidence type="ECO:0000313" key="10">
    <source>
        <dbReference type="EMBL" id="EYB93608.1"/>
    </source>
</evidence>
<dbReference type="EMBL" id="JARK01001516">
    <property type="protein sequence ID" value="EYB93608.1"/>
    <property type="molecule type" value="Genomic_DNA"/>
</dbReference>
<dbReference type="UniPathway" id="UPA00574">
    <property type="reaction ID" value="UER00637"/>
</dbReference>
<accession>A0A016SSE6</accession>
<keyword evidence="4" id="KW-0808">Transferase</keyword>
<reference evidence="11" key="1">
    <citation type="journal article" date="2015" name="Nat. Genet.">
        <title>The genome and transcriptome of the zoonotic hookworm Ancylostoma ceylanicum identify infection-specific gene families.</title>
        <authorList>
            <person name="Schwarz E.M."/>
            <person name="Hu Y."/>
            <person name="Antoshechkin I."/>
            <person name="Miller M.M."/>
            <person name="Sternberg P.W."/>
            <person name="Aroian R.V."/>
        </authorList>
    </citation>
    <scope>NUCLEOTIDE SEQUENCE</scope>
    <source>
        <strain evidence="11">HY135</strain>
    </source>
</reference>
<comment type="catalytic activity">
    <reaction evidence="7">
        <text>cytidine + ATP = CMP + ADP + H(+)</text>
        <dbReference type="Rhea" id="RHEA:24674"/>
        <dbReference type="ChEBI" id="CHEBI:15378"/>
        <dbReference type="ChEBI" id="CHEBI:17562"/>
        <dbReference type="ChEBI" id="CHEBI:30616"/>
        <dbReference type="ChEBI" id="CHEBI:60377"/>
        <dbReference type="ChEBI" id="CHEBI:456216"/>
        <dbReference type="EC" id="2.7.1.48"/>
    </reaction>
</comment>
<dbReference type="Pfam" id="PF00485">
    <property type="entry name" value="PRK"/>
    <property type="match status" value="1"/>
</dbReference>
<dbReference type="InterPro" id="IPR006083">
    <property type="entry name" value="PRK/URK"/>
</dbReference>
<dbReference type="Proteomes" id="UP000024635">
    <property type="component" value="Unassembled WGS sequence"/>
</dbReference>
<dbReference type="CDD" id="cd02023">
    <property type="entry name" value="UMPK"/>
    <property type="match status" value="1"/>
</dbReference>
<proteinExistence type="inferred from homology"/>
<feature type="domain" description="Phosphoribulokinase/uridine kinase" evidence="9">
    <location>
        <begin position="9"/>
        <end position="227"/>
    </location>
</feature>
<comment type="caution">
    <text evidence="10">The sequence shown here is derived from an EMBL/GenBank/DDBJ whole genome shotgun (WGS) entry which is preliminary data.</text>
</comment>
<evidence type="ECO:0000256" key="4">
    <source>
        <dbReference type="ARBA" id="ARBA00022679"/>
    </source>
</evidence>
<dbReference type="NCBIfam" id="NF004018">
    <property type="entry name" value="PRK05480.1"/>
    <property type="match status" value="1"/>
</dbReference>
<comment type="pathway">
    <text evidence="1">Pyrimidine metabolism; UMP biosynthesis via salvage pathway; UMP from uridine: step 1/1.</text>
</comment>
<keyword evidence="6" id="KW-0418">Kinase</keyword>
<evidence type="ECO:0000256" key="6">
    <source>
        <dbReference type="ARBA" id="ARBA00022777"/>
    </source>
</evidence>
<dbReference type="EC" id="2.7.1.48" evidence="3"/>
<evidence type="ECO:0000256" key="8">
    <source>
        <dbReference type="ARBA" id="ARBA00048909"/>
    </source>
</evidence>
<keyword evidence="11" id="KW-1185">Reference proteome</keyword>
<dbReference type="AlphaFoldDB" id="A0A016SSE6"/>
<protein>
    <recommendedName>
        <fullName evidence="3">uridine/cytidine kinase</fullName>
        <ecNumber evidence="3">2.7.1.48</ecNumber>
    </recommendedName>
</protein>
<dbReference type="STRING" id="53326.A0A016SSE6"/>
<dbReference type="GO" id="GO:0044211">
    <property type="term" value="P:CTP salvage"/>
    <property type="evidence" value="ECO:0007669"/>
    <property type="project" value="UniProtKB-UniPathway"/>
</dbReference>
<evidence type="ECO:0000313" key="11">
    <source>
        <dbReference type="Proteomes" id="UP000024635"/>
    </source>
</evidence>
<dbReference type="GO" id="GO:0005524">
    <property type="term" value="F:ATP binding"/>
    <property type="evidence" value="ECO:0007669"/>
    <property type="project" value="InterPro"/>
</dbReference>
<evidence type="ECO:0000256" key="3">
    <source>
        <dbReference type="ARBA" id="ARBA00012137"/>
    </source>
</evidence>
<comment type="similarity">
    <text evidence="2">Belongs to the uridine kinase family.</text>
</comment>
<organism evidence="10 11">
    <name type="scientific">Ancylostoma ceylanicum</name>
    <dbReference type="NCBI Taxonomy" id="53326"/>
    <lineage>
        <taxon>Eukaryota</taxon>
        <taxon>Metazoa</taxon>
        <taxon>Ecdysozoa</taxon>
        <taxon>Nematoda</taxon>
        <taxon>Chromadorea</taxon>
        <taxon>Rhabditida</taxon>
        <taxon>Rhabditina</taxon>
        <taxon>Rhabditomorpha</taxon>
        <taxon>Strongyloidea</taxon>
        <taxon>Ancylostomatidae</taxon>
        <taxon>Ancylostomatinae</taxon>
        <taxon>Ancylostoma</taxon>
    </lineage>
</organism>
<dbReference type="InterPro" id="IPR027417">
    <property type="entry name" value="P-loop_NTPase"/>
</dbReference>
<comment type="catalytic activity">
    <reaction evidence="8">
        <text>uridine + ATP = UMP + ADP + H(+)</text>
        <dbReference type="Rhea" id="RHEA:16825"/>
        <dbReference type="ChEBI" id="CHEBI:15378"/>
        <dbReference type="ChEBI" id="CHEBI:16704"/>
        <dbReference type="ChEBI" id="CHEBI:30616"/>
        <dbReference type="ChEBI" id="CHEBI:57865"/>
        <dbReference type="ChEBI" id="CHEBI:456216"/>
        <dbReference type="EC" id="2.7.1.48"/>
    </reaction>
</comment>
<keyword evidence="5" id="KW-0547">Nucleotide-binding</keyword>